<protein>
    <recommendedName>
        <fullName evidence="9 10">D-alanyl-D-alanine dipeptidase</fullName>
        <shortName evidence="9 10">D-Ala-D-Ala dipeptidase</shortName>
        <ecNumber evidence="9 10">3.4.13.22</ecNumber>
    </recommendedName>
</protein>
<comment type="similarity">
    <text evidence="9 10">Belongs to the peptidase M15D family.</text>
</comment>
<keyword evidence="5 9" id="KW-0862">Zinc</keyword>
<feature type="binding site" evidence="9">
    <location>
        <position position="205"/>
    </location>
    <ligand>
        <name>Zn(2+)</name>
        <dbReference type="ChEBI" id="CHEBI:29105"/>
        <note>catalytic</note>
    </ligand>
</feature>
<dbReference type="GO" id="GO:0160237">
    <property type="term" value="F:D-Ala-D-Ala dipeptidase activity"/>
    <property type="evidence" value="ECO:0007669"/>
    <property type="project" value="UniProtKB-EC"/>
</dbReference>
<keyword evidence="3 9" id="KW-0479">Metal-binding</keyword>
<dbReference type="GO" id="GO:0008237">
    <property type="term" value="F:metallopeptidase activity"/>
    <property type="evidence" value="ECO:0007669"/>
    <property type="project" value="UniProtKB-KW"/>
</dbReference>
<dbReference type="CDD" id="cd14843">
    <property type="entry name" value="D-Ala-D-Ala_dipeptidase_like"/>
    <property type="match status" value="1"/>
</dbReference>
<feature type="site" description="Transition state stabilizer" evidence="9">
    <location>
        <position position="88"/>
    </location>
</feature>
<dbReference type="PIRSF" id="PIRSF026671">
    <property type="entry name" value="AA_dipeptidase"/>
    <property type="match status" value="1"/>
</dbReference>
<keyword evidence="4 9" id="KW-0378">Hydrolase</keyword>
<evidence type="ECO:0000256" key="9">
    <source>
        <dbReference type="HAMAP-Rule" id="MF_01924"/>
    </source>
</evidence>
<comment type="catalytic activity">
    <reaction evidence="1 9 10">
        <text>D-alanyl-D-alanine + H2O = 2 D-alanine</text>
        <dbReference type="Rhea" id="RHEA:20661"/>
        <dbReference type="ChEBI" id="CHEBI:15377"/>
        <dbReference type="ChEBI" id="CHEBI:57416"/>
        <dbReference type="ChEBI" id="CHEBI:57822"/>
        <dbReference type="EC" id="3.4.13.22"/>
    </reaction>
</comment>
<dbReference type="RefSeq" id="WP_213402840.1">
    <property type="nucleotide sequence ID" value="NZ_JAGIBT010000004.1"/>
</dbReference>
<dbReference type="Proteomes" id="UP000680020">
    <property type="component" value="Unassembled WGS sequence"/>
</dbReference>
<evidence type="ECO:0000256" key="2">
    <source>
        <dbReference type="ARBA" id="ARBA00022670"/>
    </source>
</evidence>
<dbReference type="GO" id="GO:0008270">
    <property type="term" value="F:zinc ion binding"/>
    <property type="evidence" value="ECO:0007669"/>
    <property type="project" value="UniProtKB-UniRule"/>
</dbReference>
<dbReference type="InterPro" id="IPR000755">
    <property type="entry name" value="A_A_dipeptidase"/>
</dbReference>
<dbReference type="Gene3D" id="3.30.1380.10">
    <property type="match status" value="1"/>
</dbReference>
<dbReference type="HAMAP" id="MF_01924">
    <property type="entry name" value="A_A_dipeptidase"/>
    <property type="match status" value="1"/>
</dbReference>
<keyword evidence="7 9" id="KW-0482">Metalloprotease</keyword>
<keyword evidence="6 9" id="KW-0224">Dipeptidase</keyword>
<dbReference type="GO" id="GO:0071555">
    <property type="term" value="P:cell wall organization"/>
    <property type="evidence" value="ECO:0007669"/>
    <property type="project" value="UniProtKB-KW"/>
</dbReference>
<dbReference type="SUPFAM" id="SSF55166">
    <property type="entry name" value="Hedgehog/DD-peptidase"/>
    <property type="match status" value="1"/>
</dbReference>
<dbReference type="EC" id="3.4.13.22" evidence="9 10"/>
<dbReference type="InterPro" id="IPR009045">
    <property type="entry name" value="Zn_M74/Hedgehog-like"/>
</dbReference>
<feature type="active site" description="Proton donor/acceptor" evidence="9">
    <location>
        <position position="202"/>
    </location>
</feature>
<comment type="cofactor">
    <cofactor evidence="9">
        <name>Zn(2+)</name>
        <dbReference type="ChEBI" id="CHEBI:29105"/>
    </cofactor>
    <text evidence="9">Binds 1 zinc ion per subunit.</text>
</comment>
<dbReference type="GO" id="GO:0006508">
    <property type="term" value="P:proteolysis"/>
    <property type="evidence" value="ECO:0007669"/>
    <property type="project" value="UniProtKB-KW"/>
</dbReference>
<dbReference type="EMBL" id="JAGIBU010000001">
    <property type="protein sequence ID" value="MBS7824068.1"/>
    <property type="molecule type" value="Genomic_DNA"/>
</dbReference>
<name>A0AB35BVQ8_9GAMM</name>
<gene>
    <name evidence="9" type="primary">ddpX</name>
    <name evidence="11" type="ORF">J7561_02475</name>
</gene>
<reference evidence="11" key="1">
    <citation type="submission" date="2021-03" db="EMBL/GenBank/DDBJ databases">
        <title>Identification and antibiotic profiling of Wohlfahrtiimonas chitiniclastica, an underestimated human pathogen.</title>
        <authorList>
            <person name="Kopf A."/>
            <person name="Bunk B."/>
            <person name="Coldewey S."/>
            <person name="Gunzer F."/>
            <person name="Riedel T."/>
            <person name="Schroettner P."/>
        </authorList>
    </citation>
    <scope>NUCLEOTIDE SEQUENCE</scope>
    <source>
        <strain evidence="11">DSM 100917</strain>
    </source>
</reference>
<evidence type="ECO:0000256" key="3">
    <source>
        <dbReference type="ARBA" id="ARBA00022723"/>
    </source>
</evidence>
<dbReference type="PANTHER" id="PTHR43126">
    <property type="entry name" value="D-ALANYL-D-ALANINE DIPEPTIDASE"/>
    <property type="match status" value="1"/>
</dbReference>
<dbReference type="PANTHER" id="PTHR43126:SF2">
    <property type="entry name" value="D-ALANYL-D-ALANINE DIPEPTIDASE"/>
    <property type="match status" value="1"/>
</dbReference>
<feature type="binding site" evidence="9">
    <location>
        <position position="144"/>
    </location>
    <ligand>
        <name>Zn(2+)</name>
        <dbReference type="ChEBI" id="CHEBI:29105"/>
        <note>catalytic</note>
    </ligand>
</feature>
<comment type="caution">
    <text evidence="11">The sequence shown here is derived from an EMBL/GenBank/DDBJ whole genome shotgun (WGS) entry which is preliminary data.</text>
</comment>
<dbReference type="Pfam" id="PF01427">
    <property type="entry name" value="Peptidase_M15"/>
    <property type="match status" value="1"/>
</dbReference>
<evidence type="ECO:0000256" key="10">
    <source>
        <dbReference type="PIRNR" id="PIRNR026671"/>
    </source>
</evidence>
<comment type="function">
    <text evidence="9 10">Catalyzes hydrolysis of the D-alanyl-D-alanine dipeptide.</text>
</comment>
<evidence type="ECO:0000313" key="11">
    <source>
        <dbReference type="EMBL" id="MBS7824068.1"/>
    </source>
</evidence>
<evidence type="ECO:0000256" key="4">
    <source>
        <dbReference type="ARBA" id="ARBA00022801"/>
    </source>
</evidence>
<dbReference type="AlphaFoldDB" id="A0AB35BVQ8"/>
<sequence length="230" mass="25832">MSHTMHAIPKLPTPDWAQIFQVDIQENNEPLVKIDPHDRLFCRAFYHDSGIDGALDAIYLRENVAKKLHLAAAYLPGDYVLMVLDGYRPYAVQMALRSSIAAVLKAQSPDLSDDDFLRHLNEFVAVPSRDPKAPSPHLTGGSVDVALCDRAGNMLDMGTPFDGPEIDSWTTAFEDREGEIRIRRRILFNAMTNAGFTNLPTEWWHFDFGNQLWAHYSGQTQAVYSAIEGV</sequence>
<evidence type="ECO:0000313" key="12">
    <source>
        <dbReference type="Proteomes" id="UP000680020"/>
    </source>
</evidence>
<keyword evidence="8 10" id="KW-0961">Cell wall biogenesis/degradation</keyword>
<organism evidence="11 12">
    <name type="scientific">Wohlfahrtiimonas chitiniclastica</name>
    <dbReference type="NCBI Taxonomy" id="400946"/>
    <lineage>
        <taxon>Bacteria</taxon>
        <taxon>Pseudomonadati</taxon>
        <taxon>Pseudomonadota</taxon>
        <taxon>Gammaproteobacteria</taxon>
        <taxon>Cardiobacteriales</taxon>
        <taxon>Ignatzschineriaceae</taxon>
        <taxon>Wohlfahrtiimonas</taxon>
    </lineage>
</organism>
<keyword evidence="2 9" id="KW-0645">Protease</keyword>
<feature type="binding site" evidence="9">
    <location>
        <position position="137"/>
    </location>
    <ligand>
        <name>Zn(2+)</name>
        <dbReference type="ChEBI" id="CHEBI:29105"/>
        <note>catalytic</note>
    </ligand>
</feature>
<evidence type="ECO:0000256" key="5">
    <source>
        <dbReference type="ARBA" id="ARBA00022833"/>
    </source>
</evidence>
<evidence type="ECO:0000256" key="8">
    <source>
        <dbReference type="ARBA" id="ARBA00023316"/>
    </source>
</evidence>
<evidence type="ECO:0000256" key="1">
    <source>
        <dbReference type="ARBA" id="ARBA00001362"/>
    </source>
</evidence>
<evidence type="ECO:0000256" key="7">
    <source>
        <dbReference type="ARBA" id="ARBA00023049"/>
    </source>
</evidence>
<accession>A0AB35BVQ8</accession>
<evidence type="ECO:0000256" key="6">
    <source>
        <dbReference type="ARBA" id="ARBA00022997"/>
    </source>
</evidence>
<proteinExistence type="inferred from homology"/>